<sequence>MFQKRMLPMVVSKKLHRKCCNRCLMGVRNRLRCPRKYSNGSTRMWNRLSASSEKSNAKRQRKKRWLRRSTKSITSGKCGTSTDKCVRFAAKSFRASRWKAT</sequence>
<feature type="compositionally biased region" description="Basic residues" evidence="1">
    <location>
        <begin position="57"/>
        <end position="70"/>
    </location>
</feature>
<reference evidence="2" key="1">
    <citation type="submission" date="2021-05" db="EMBL/GenBank/DDBJ databases">
        <authorList>
            <person name="Alioto T."/>
            <person name="Alioto T."/>
            <person name="Gomez Garrido J."/>
        </authorList>
    </citation>
    <scope>NUCLEOTIDE SEQUENCE</scope>
</reference>
<dbReference type="EMBL" id="HBUE01175392">
    <property type="protein sequence ID" value="CAG6517491.1"/>
    <property type="molecule type" value="Transcribed_RNA"/>
</dbReference>
<protein>
    <submittedName>
        <fullName evidence="2">(northern house mosquito) hypothetical protein</fullName>
    </submittedName>
</protein>
<accession>A0A8D8NKZ2</accession>
<dbReference type="EMBL" id="HBUE01175396">
    <property type="protein sequence ID" value="CAG6517494.1"/>
    <property type="molecule type" value="Transcribed_RNA"/>
</dbReference>
<dbReference type="EMBL" id="HBUE01084367">
    <property type="protein sequence ID" value="CAG6479064.1"/>
    <property type="molecule type" value="Transcribed_RNA"/>
</dbReference>
<feature type="region of interest" description="Disordered" evidence="1">
    <location>
        <begin position="48"/>
        <end position="79"/>
    </location>
</feature>
<dbReference type="EMBL" id="HBUE01084366">
    <property type="protein sequence ID" value="CAG6479062.1"/>
    <property type="molecule type" value="Transcribed_RNA"/>
</dbReference>
<organism evidence="2">
    <name type="scientific">Culex pipiens</name>
    <name type="common">House mosquito</name>
    <dbReference type="NCBI Taxonomy" id="7175"/>
    <lineage>
        <taxon>Eukaryota</taxon>
        <taxon>Metazoa</taxon>
        <taxon>Ecdysozoa</taxon>
        <taxon>Arthropoda</taxon>
        <taxon>Hexapoda</taxon>
        <taxon>Insecta</taxon>
        <taxon>Pterygota</taxon>
        <taxon>Neoptera</taxon>
        <taxon>Endopterygota</taxon>
        <taxon>Diptera</taxon>
        <taxon>Nematocera</taxon>
        <taxon>Culicoidea</taxon>
        <taxon>Culicidae</taxon>
        <taxon>Culicinae</taxon>
        <taxon>Culicini</taxon>
        <taxon>Culex</taxon>
        <taxon>Culex</taxon>
    </lineage>
</organism>
<dbReference type="EMBL" id="HBUE01280920">
    <property type="protein sequence ID" value="CAG6569019.1"/>
    <property type="molecule type" value="Transcribed_RNA"/>
</dbReference>
<evidence type="ECO:0000256" key="1">
    <source>
        <dbReference type="SAM" id="MobiDB-lite"/>
    </source>
</evidence>
<dbReference type="AlphaFoldDB" id="A0A8D8NKZ2"/>
<dbReference type="EMBL" id="HBUE01084363">
    <property type="protein sequence ID" value="CAG6479059.1"/>
    <property type="molecule type" value="Transcribed_RNA"/>
</dbReference>
<name>A0A8D8NKZ2_CULPI</name>
<dbReference type="EMBL" id="HBUE01280916">
    <property type="protein sequence ID" value="CAG6569016.1"/>
    <property type="molecule type" value="Transcribed_RNA"/>
</dbReference>
<proteinExistence type="predicted"/>
<evidence type="ECO:0000313" key="2">
    <source>
        <dbReference type="EMBL" id="CAG6569019.1"/>
    </source>
</evidence>